<feature type="domain" description="TonB C-terminal" evidence="12">
    <location>
        <begin position="155"/>
        <end position="244"/>
    </location>
</feature>
<dbReference type="PROSITE" id="PS52015">
    <property type="entry name" value="TONB_CTD"/>
    <property type="match status" value="1"/>
</dbReference>
<dbReference type="RefSeq" id="WP_205108525.1">
    <property type="nucleotide sequence ID" value="NZ_JACJJL010000006.1"/>
</dbReference>
<reference evidence="13 14" key="1">
    <citation type="journal article" date="2021" name="Sci. Rep.">
        <title>The distribution of antibiotic resistance genes in chicken gut microbiota commensals.</title>
        <authorList>
            <person name="Juricova H."/>
            <person name="Matiasovicova J."/>
            <person name="Kubasova T."/>
            <person name="Cejkova D."/>
            <person name="Rychlik I."/>
        </authorList>
    </citation>
    <scope>NUCLEOTIDE SEQUENCE [LARGE SCALE GENOMIC DNA]</scope>
    <source>
        <strain evidence="13 14">An819</strain>
    </source>
</reference>
<keyword evidence="6 11" id="KW-0812">Transmembrane</keyword>
<dbReference type="Gene3D" id="3.30.1150.10">
    <property type="match status" value="1"/>
</dbReference>
<accession>A0A938WLN8</accession>
<sequence>MEIKKTKAADLESGRMTWFLLGLIFILAVFFVVFEYNESGPAPEEADEDMLDDLPEKDDGLVPMMLPHTTLRVVQPTEVHHEAPTKTRLVDNDKAMRDSETLAEIDMAVQSDHAMVPISDEPKPSVDDPTSPPSELMDDKPLDFRVVESLPQFPGGAVEFMKWLTRNLRYPLAAERQKIEGRVVVQFVVERDGSITGLKVVQPAHPYLDREAMRVMNTMPKWTAGMQNDRPCRTMVCIPVVFKL</sequence>
<evidence type="ECO:0000256" key="8">
    <source>
        <dbReference type="ARBA" id="ARBA00022989"/>
    </source>
</evidence>
<dbReference type="SUPFAM" id="SSF74653">
    <property type="entry name" value="TolA/TonB C-terminal domain"/>
    <property type="match status" value="1"/>
</dbReference>
<feature type="region of interest" description="Disordered" evidence="10">
    <location>
        <begin position="116"/>
        <end position="137"/>
    </location>
</feature>
<dbReference type="GO" id="GO:0055085">
    <property type="term" value="P:transmembrane transport"/>
    <property type="evidence" value="ECO:0007669"/>
    <property type="project" value="InterPro"/>
</dbReference>
<dbReference type="AlphaFoldDB" id="A0A938WLN8"/>
<evidence type="ECO:0000256" key="1">
    <source>
        <dbReference type="ARBA" id="ARBA00004383"/>
    </source>
</evidence>
<protein>
    <submittedName>
        <fullName evidence="13">Energy transducer TonB</fullName>
    </submittedName>
</protein>
<evidence type="ECO:0000256" key="11">
    <source>
        <dbReference type="SAM" id="Phobius"/>
    </source>
</evidence>
<evidence type="ECO:0000256" key="2">
    <source>
        <dbReference type="ARBA" id="ARBA00006555"/>
    </source>
</evidence>
<evidence type="ECO:0000313" key="14">
    <source>
        <dbReference type="Proteomes" id="UP000764045"/>
    </source>
</evidence>
<keyword evidence="3" id="KW-0813">Transport</keyword>
<dbReference type="InterPro" id="IPR037682">
    <property type="entry name" value="TonB_C"/>
</dbReference>
<keyword evidence="7" id="KW-0653">Protein transport</keyword>
<dbReference type="InterPro" id="IPR006260">
    <property type="entry name" value="TonB/TolA_C"/>
</dbReference>
<dbReference type="Proteomes" id="UP000764045">
    <property type="component" value="Unassembled WGS sequence"/>
</dbReference>
<keyword evidence="9 11" id="KW-0472">Membrane</keyword>
<dbReference type="GO" id="GO:0098797">
    <property type="term" value="C:plasma membrane protein complex"/>
    <property type="evidence" value="ECO:0007669"/>
    <property type="project" value="TreeGrafter"/>
</dbReference>
<dbReference type="GO" id="GO:0031992">
    <property type="term" value="F:energy transducer activity"/>
    <property type="evidence" value="ECO:0007669"/>
    <property type="project" value="TreeGrafter"/>
</dbReference>
<evidence type="ECO:0000256" key="9">
    <source>
        <dbReference type="ARBA" id="ARBA00023136"/>
    </source>
</evidence>
<dbReference type="PANTHER" id="PTHR33446">
    <property type="entry name" value="PROTEIN TONB-RELATED"/>
    <property type="match status" value="1"/>
</dbReference>
<evidence type="ECO:0000256" key="5">
    <source>
        <dbReference type="ARBA" id="ARBA00022519"/>
    </source>
</evidence>
<dbReference type="InterPro" id="IPR051045">
    <property type="entry name" value="TonB-dependent_transducer"/>
</dbReference>
<evidence type="ECO:0000256" key="4">
    <source>
        <dbReference type="ARBA" id="ARBA00022475"/>
    </source>
</evidence>
<comment type="subcellular location">
    <subcellularLocation>
        <location evidence="1">Cell inner membrane</location>
        <topology evidence="1">Single-pass membrane protein</topology>
        <orientation evidence="1">Periplasmic side</orientation>
    </subcellularLocation>
</comment>
<comment type="caution">
    <text evidence="13">The sequence shown here is derived from an EMBL/GenBank/DDBJ whole genome shotgun (WGS) entry which is preliminary data.</text>
</comment>
<dbReference type="EMBL" id="JACJJL010000006">
    <property type="protein sequence ID" value="MBM6661117.1"/>
    <property type="molecule type" value="Genomic_DNA"/>
</dbReference>
<feature type="transmembrane region" description="Helical" evidence="11">
    <location>
        <begin position="16"/>
        <end position="34"/>
    </location>
</feature>
<keyword evidence="5" id="KW-0997">Cell inner membrane</keyword>
<keyword evidence="14" id="KW-1185">Reference proteome</keyword>
<dbReference type="Pfam" id="PF03544">
    <property type="entry name" value="TonB_C"/>
    <property type="match status" value="1"/>
</dbReference>
<comment type="similarity">
    <text evidence="2">Belongs to the TonB family.</text>
</comment>
<evidence type="ECO:0000259" key="12">
    <source>
        <dbReference type="PROSITE" id="PS52015"/>
    </source>
</evidence>
<evidence type="ECO:0000256" key="7">
    <source>
        <dbReference type="ARBA" id="ARBA00022927"/>
    </source>
</evidence>
<organism evidence="13 14">
    <name type="scientific">Marseilla massiliensis</name>
    <dbReference type="NCBI Taxonomy" id="1841864"/>
    <lineage>
        <taxon>Bacteria</taxon>
        <taxon>Pseudomonadati</taxon>
        <taxon>Bacteroidota</taxon>
        <taxon>Bacteroidia</taxon>
        <taxon>Bacteroidales</taxon>
        <taxon>Prevotellaceae</taxon>
        <taxon>Marseilla</taxon>
    </lineage>
</organism>
<evidence type="ECO:0000256" key="3">
    <source>
        <dbReference type="ARBA" id="ARBA00022448"/>
    </source>
</evidence>
<keyword evidence="4" id="KW-1003">Cell membrane</keyword>
<gene>
    <name evidence="13" type="ORF">H6B30_05000</name>
</gene>
<evidence type="ECO:0000256" key="6">
    <source>
        <dbReference type="ARBA" id="ARBA00022692"/>
    </source>
</evidence>
<evidence type="ECO:0000313" key="13">
    <source>
        <dbReference type="EMBL" id="MBM6661117.1"/>
    </source>
</evidence>
<dbReference type="PANTHER" id="PTHR33446:SF2">
    <property type="entry name" value="PROTEIN TONB"/>
    <property type="match status" value="1"/>
</dbReference>
<dbReference type="NCBIfam" id="TIGR01352">
    <property type="entry name" value="tonB_Cterm"/>
    <property type="match status" value="1"/>
</dbReference>
<dbReference type="GO" id="GO:0015031">
    <property type="term" value="P:protein transport"/>
    <property type="evidence" value="ECO:0007669"/>
    <property type="project" value="UniProtKB-KW"/>
</dbReference>
<name>A0A938WLN8_9BACT</name>
<keyword evidence="8 11" id="KW-1133">Transmembrane helix</keyword>
<proteinExistence type="inferred from homology"/>
<evidence type="ECO:0000256" key="10">
    <source>
        <dbReference type="SAM" id="MobiDB-lite"/>
    </source>
</evidence>